<dbReference type="AlphaFoldDB" id="A0A0Q9XSF6"/>
<keyword evidence="1" id="KW-1133">Transmembrane helix</keyword>
<proteinExistence type="predicted"/>
<reference evidence="2 3" key="1">
    <citation type="submission" date="2015-06" db="EMBL/GenBank/DDBJ databases">
        <title>Genome sequencing project of Bacillus galactosidilyticus PL133.</title>
        <authorList>
            <person name="Gaiero J."/>
            <person name="Nicol R."/>
            <person name="Habash M."/>
        </authorList>
    </citation>
    <scope>NUCLEOTIDE SEQUENCE [LARGE SCALE GENOMIC DNA]</scope>
    <source>
        <strain evidence="2 3">PL133</strain>
    </source>
</reference>
<feature type="transmembrane region" description="Helical" evidence="1">
    <location>
        <begin position="6"/>
        <end position="25"/>
    </location>
</feature>
<keyword evidence="1" id="KW-0812">Transmembrane</keyword>
<sequence>MLFISLSLVYGTFRIAMLIISLLGYDLISPTDGKEFIIGTLIPDFFFLFIFCIFSLLYFNNTKAVFAINFFLLIILLFSVIPRFYVANTYYIIEEENSKSDYAISYTLHKVEGEEYDRYTVYTFKKVASFIYKPQGKYSYEGSQYNDIRHLIYKNDYELKHGNTLILGNYEIPLE</sequence>
<dbReference type="PATRIC" id="fig|217031.4.peg.8540"/>
<feature type="transmembrane region" description="Helical" evidence="1">
    <location>
        <begin position="37"/>
        <end position="59"/>
    </location>
</feature>
<accession>A0A0Q9XSF6</accession>
<dbReference type="Proteomes" id="UP000053881">
    <property type="component" value="Unassembled WGS sequence"/>
</dbReference>
<protein>
    <submittedName>
        <fullName evidence="2">Uncharacterized protein</fullName>
    </submittedName>
</protein>
<organism evidence="2 3">
    <name type="scientific">Lederbergia galactosidilytica</name>
    <dbReference type="NCBI Taxonomy" id="217031"/>
    <lineage>
        <taxon>Bacteria</taxon>
        <taxon>Bacillati</taxon>
        <taxon>Bacillota</taxon>
        <taxon>Bacilli</taxon>
        <taxon>Bacillales</taxon>
        <taxon>Bacillaceae</taxon>
        <taxon>Lederbergia</taxon>
    </lineage>
</organism>
<feature type="transmembrane region" description="Helical" evidence="1">
    <location>
        <begin position="65"/>
        <end position="86"/>
    </location>
</feature>
<evidence type="ECO:0000313" key="2">
    <source>
        <dbReference type="EMBL" id="KRG07954.1"/>
    </source>
</evidence>
<dbReference type="EMBL" id="LGPB01000144">
    <property type="protein sequence ID" value="KRG07954.1"/>
    <property type="molecule type" value="Genomic_DNA"/>
</dbReference>
<evidence type="ECO:0000256" key="1">
    <source>
        <dbReference type="SAM" id="Phobius"/>
    </source>
</evidence>
<gene>
    <name evidence="2" type="ORF">ACA29_25275</name>
</gene>
<name>A0A0Q9XSF6_9BACI</name>
<evidence type="ECO:0000313" key="3">
    <source>
        <dbReference type="Proteomes" id="UP000053881"/>
    </source>
</evidence>
<keyword evidence="1" id="KW-0472">Membrane</keyword>
<comment type="caution">
    <text evidence="2">The sequence shown here is derived from an EMBL/GenBank/DDBJ whole genome shotgun (WGS) entry which is preliminary data.</text>
</comment>